<evidence type="ECO:0000313" key="3">
    <source>
        <dbReference type="Proteomes" id="UP000032811"/>
    </source>
</evidence>
<evidence type="ECO:0000256" key="1">
    <source>
        <dbReference type="SAM" id="Phobius"/>
    </source>
</evidence>
<keyword evidence="1" id="KW-0472">Membrane</keyword>
<dbReference type="Proteomes" id="UP000032811">
    <property type="component" value="Chromosome 1"/>
</dbReference>
<proteinExistence type="predicted"/>
<keyword evidence="3" id="KW-1185">Reference proteome</keyword>
<evidence type="ECO:0000313" key="2">
    <source>
        <dbReference type="EMBL" id="CEJ74261.1"/>
    </source>
</evidence>
<evidence type="ECO:0008006" key="4">
    <source>
        <dbReference type="Google" id="ProtNLM"/>
    </source>
</evidence>
<accession>A0ABM9RQC9</accession>
<keyword evidence="1" id="KW-1133">Transmembrane helix</keyword>
<sequence>MESVYFTSLIGIFSLYFIFTIFMKKKYKITNSQFQEVKSKNINRPVALLIILGILLFIVITLENSTFTVITLGVLLTIDFIYGLRKIKILNEYKYTLYYIGDEVTSLLFAILLMTTMIFK</sequence>
<dbReference type="RefSeq" id="WP_057545242.1">
    <property type="nucleotide sequence ID" value="NZ_CDLK01000002.1"/>
</dbReference>
<reference evidence="2 3" key="1">
    <citation type="submission" date="2014-11" db="EMBL/GenBank/DDBJ databases">
        <authorList>
            <person name="Aslett M.A."/>
            <person name="De Silva N."/>
        </authorList>
    </citation>
    <scope>NUCLEOTIDE SEQUENCE [LARGE SCALE GENOMIC DNA]</scope>
    <source>
        <strain evidence="2 3">ATCC9714</strain>
    </source>
</reference>
<organism evidence="2 3">
    <name type="scientific">Paraclostridium sordellii</name>
    <name type="common">Clostridium sordellii</name>
    <dbReference type="NCBI Taxonomy" id="1505"/>
    <lineage>
        <taxon>Bacteria</taxon>
        <taxon>Bacillati</taxon>
        <taxon>Bacillota</taxon>
        <taxon>Clostridia</taxon>
        <taxon>Peptostreptococcales</taxon>
        <taxon>Peptostreptococcaceae</taxon>
        <taxon>Paraclostridium</taxon>
    </lineage>
</organism>
<dbReference type="GeneID" id="97537983"/>
<feature type="transmembrane region" description="Helical" evidence="1">
    <location>
        <begin position="66"/>
        <end position="84"/>
    </location>
</feature>
<feature type="transmembrane region" description="Helical" evidence="1">
    <location>
        <begin position="96"/>
        <end position="119"/>
    </location>
</feature>
<protein>
    <recommendedName>
        <fullName evidence="4">DUF4181 domain-containing protein</fullName>
    </recommendedName>
</protein>
<keyword evidence="1" id="KW-0812">Transmembrane</keyword>
<feature type="transmembrane region" description="Helical" evidence="1">
    <location>
        <begin position="6"/>
        <end position="22"/>
    </location>
</feature>
<feature type="transmembrane region" description="Helical" evidence="1">
    <location>
        <begin position="42"/>
        <end position="60"/>
    </location>
</feature>
<name>A0ABM9RQC9_PARSO</name>
<gene>
    <name evidence="2" type="ORF">ATCC9714_21491</name>
</gene>
<dbReference type="EMBL" id="LN679998">
    <property type="protein sequence ID" value="CEJ74261.1"/>
    <property type="molecule type" value="Genomic_DNA"/>
</dbReference>